<feature type="transmembrane region" description="Helical" evidence="6">
    <location>
        <begin position="95"/>
        <end position="112"/>
    </location>
</feature>
<dbReference type="InterPro" id="IPR020846">
    <property type="entry name" value="MFS_dom"/>
</dbReference>
<sequence length="382" mass="40054">MSRPTLPLLAALLMFPQLAETLYSPALPAIASRFQVDAAAAGQTLSWYFVAFAVGTVLWGRLCDRIGRRATLLWGLGLYLAAASAALVIRDFELFLLMRMLSALGAAVGSIVTQTMLRDLWQGEALAARFAQLGLPLALSPALGALTGALLVSSGGLDAALSGLALLAALLLVWSALGLTETRPPQQTVAPVLPTLRRMLTDPGVLRIALQVGVMNVSLFAYYQLAPFQFEAFGAPTLLFGLSGGLVAAAVWGGAWLNRQLRARIGRAGPLLWGAFIWLGGCGLLSLWAGAQLWAMVPAALAAVAYGAAIPNLLAAALADYDECRGTAGALLGLGYYLVLAAGLGLSRHADQLGGVLLACAALVLLAEASRWRRPTLRMPLR</sequence>
<feature type="transmembrane region" description="Helical" evidence="6">
    <location>
        <begin position="328"/>
        <end position="347"/>
    </location>
</feature>
<dbReference type="PANTHER" id="PTHR43124">
    <property type="entry name" value="PURINE EFFLUX PUMP PBUE"/>
    <property type="match status" value="1"/>
</dbReference>
<reference evidence="8 9" key="1">
    <citation type="submission" date="2024-07" db="EMBL/GenBank/DDBJ databases">
        <authorList>
            <person name="Ren Q."/>
        </authorList>
    </citation>
    <scope>NUCLEOTIDE SEQUENCE [LARGE SCALE GENOMIC DNA]</scope>
    <source>
        <strain evidence="8 9">REN37</strain>
    </source>
</reference>
<keyword evidence="3 6" id="KW-0812">Transmembrane</keyword>
<feature type="transmembrane region" description="Helical" evidence="6">
    <location>
        <begin position="205"/>
        <end position="225"/>
    </location>
</feature>
<dbReference type="RefSeq" id="WP_369454220.1">
    <property type="nucleotide sequence ID" value="NZ_JBGCUO010000001.1"/>
</dbReference>
<feature type="transmembrane region" description="Helical" evidence="6">
    <location>
        <begin position="159"/>
        <end position="177"/>
    </location>
</feature>
<protein>
    <submittedName>
        <fullName evidence="8">MFS transporter</fullName>
    </submittedName>
</protein>
<dbReference type="PANTHER" id="PTHR43124:SF3">
    <property type="entry name" value="CHLORAMPHENICOL EFFLUX PUMP RV0191"/>
    <property type="match status" value="1"/>
</dbReference>
<proteinExistence type="predicted"/>
<dbReference type="Gene3D" id="1.20.1720.10">
    <property type="entry name" value="Multidrug resistance protein D"/>
    <property type="match status" value="1"/>
</dbReference>
<evidence type="ECO:0000256" key="2">
    <source>
        <dbReference type="ARBA" id="ARBA00022475"/>
    </source>
</evidence>
<feature type="domain" description="Major facilitator superfamily (MFS) profile" evidence="7">
    <location>
        <begin position="5"/>
        <end position="382"/>
    </location>
</feature>
<gene>
    <name evidence="8" type="ORF">AB5I84_02335</name>
</gene>
<accession>A0ABV4ADQ2</accession>
<dbReference type="SUPFAM" id="SSF103473">
    <property type="entry name" value="MFS general substrate transporter"/>
    <property type="match status" value="1"/>
</dbReference>
<evidence type="ECO:0000313" key="8">
    <source>
        <dbReference type="EMBL" id="MEY1660981.1"/>
    </source>
</evidence>
<keyword evidence="4 6" id="KW-1133">Transmembrane helix</keyword>
<feature type="transmembrane region" description="Helical" evidence="6">
    <location>
        <begin position="133"/>
        <end position="153"/>
    </location>
</feature>
<comment type="caution">
    <text evidence="8">The sequence shown here is derived from an EMBL/GenBank/DDBJ whole genome shotgun (WGS) entry which is preliminary data.</text>
</comment>
<dbReference type="InterPro" id="IPR050189">
    <property type="entry name" value="MFS_Efflux_Transporters"/>
</dbReference>
<feature type="transmembrane region" description="Helical" evidence="6">
    <location>
        <begin position="295"/>
        <end position="316"/>
    </location>
</feature>
<feature type="transmembrane region" description="Helical" evidence="6">
    <location>
        <begin position="45"/>
        <end position="63"/>
    </location>
</feature>
<evidence type="ECO:0000256" key="4">
    <source>
        <dbReference type="ARBA" id="ARBA00022989"/>
    </source>
</evidence>
<evidence type="ECO:0000256" key="6">
    <source>
        <dbReference type="SAM" id="Phobius"/>
    </source>
</evidence>
<comment type="subcellular location">
    <subcellularLocation>
        <location evidence="1">Cell membrane</location>
        <topology evidence="1">Multi-pass membrane protein</topology>
    </subcellularLocation>
</comment>
<evidence type="ECO:0000256" key="1">
    <source>
        <dbReference type="ARBA" id="ARBA00004651"/>
    </source>
</evidence>
<evidence type="ECO:0000256" key="3">
    <source>
        <dbReference type="ARBA" id="ARBA00022692"/>
    </source>
</evidence>
<name>A0ABV4ADQ2_9GAMM</name>
<dbReference type="InterPro" id="IPR036259">
    <property type="entry name" value="MFS_trans_sf"/>
</dbReference>
<keyword evidence="5 6" id="KW-0472">Membrane</keyword>
<dbReference type="InterPro" id="IPR011701">
    <property type="entry name" value="MFS"/>
</dbReference>
<feature type="transmembrane region" description="Helical" evidence="6">
    <location>
        <begin position="270"/>
        <end position="289"/>
    </location>
</feature>
<feature type="transmembrane region" description="Helical" evidence="6">
    <location>
        <begin position="70"/>
        <end position="89"/>
    </location>
</feature>
<evidence type="ECO:0000313" key="9">
    <source>
        <dbReference type="Proteomes" id="UP001562065"/>
    </source>
</evidence>
<feature type="transmembrane region" description="Helical" evidence="6">
    <location>
        <begin position="237"/>
        <end position="258"/>
    </location>
</feature>
<keyword evidence="9" id="KW-1185">Reference proteome</keyword>
<evidence type="ECO:0000259" key="7">
    <source>
        <dbReference type="PROSITE" id="PS50850"/>
    </source>
</evidence>
<keyword evidence="2" id="KW-1003">Cell membrane</keyword>
<evidence type="ECO:0000256" key="5">
    <source>
        <dbReference type="ARBA" id="ARBA00023136"/>
    </source>
</evidence>
<dbReference type="Pfam" id="PF07690">
    <property type="entry name" value="MFS_1"/>
    <property type="match status" value="1"/>
</dbReference>
<feature type="transmembrane region" description="Helical" evidence="6">
    <location>
        <begin position="353"/>
        <end position="372"/>
    </location>
</feature>
<dbReference type="EMBL" id="JBGCUO010000001">
    <property type="protein sequence ID" value="MEY1660981.1"/>
    <property type="molecule type" value="Genomic_DNA"/>
</dbReference>
<dbReference type="Proteomes" id="UP001562065">
    <property type="component" value="Unassembled WGS sequence"/>
</dbReference>
<dbReference type="PROSITE" id="PS50850">
    <property type="entry name" value="MFS"/>
    <property type="match status" value="1"/>
</dbReference>
<organism evidence="8 9">
    <name type="scientific">Isoalcanivorax beigongshangi</name>
    <dbReference type="NCBI Taxonomy" id="3238810"/>
    <lineage>
        <taxon>Bacteria</taxon>
        <taxon>Pseudomonadati</taxon>
        <taxon>Pseudomonadota</taxon>
        <taxon>Gammaproteobacteria</taxon>
        <taxon>Oceanospirillales</taxon>
        <taxon>Alcanivoracaceae</taxon>
        <taxon>Isoalcanivorax</taxon>
    </lineage>
</organism>